<dbReference type="Gene3D" id="3.90.1600.10">
    <property type="entry name" value="Palm domain of DNA polymerase"/>
    <property type="match status" value="1"/>
</dbReference>
<name>A0ABS5U993_9BACT</name>
<keyword evidence="4" id="KW-0548">Nucleotidyltransferase</keyword>
<dbReference type="Pfam" id="PF00136">
    <property type="entry name" value="DNA_pol_B"/>
    <property type="match status" value="1"/>
</dbReference>
<dbReference type="InterPro" id="IPR043502">
    <property type="entry name" value="DNA/RNA_pol_sf"/>
</dbReference>
<evidence type="ECO:0000256" key="3">
    <source>
        <dbReference type="ARBA" id="ARBA00022679"/>
    </source>
</evidence>
<dbReference type="Pfam" id="PF03104">
    <property type="entry name" value="DNA_pol_B_exo1"/>
    <property type="match status" value="1"/>
</dbReference>
<evidence type="ECO:0000259" key="8">
    <source>
        <dbReference type="Pfam" id="PF00136"/>
    </source>
</evidence>
<keyword evidence="5" id="KW-0239">DNA-directed DNA polymerase</keyword>
<keyword evidence="11" id="KW-1185">Reference proteome</keyword>
<dbReference type="InterPro" id="IPR006134">
    <property type="entry name" value="DNA-dir_DNA_pol_B_multi_dom"/>
</dbReference>
<evidence type="ECO:0000256" key="4">
    <source>
        <dbReference type="ARBA" id="ARBA00022695"/>
    </source>
</evidence>
<dbReference type="InterPro" id="IPR023211">
    <property type="entry name" value="DNA_pol_palm_dom_sf"/>
</dbReference>
<dbReference type="InterPro" id="IPR042087">
    <property type="entry name" value="DNA_pol_B_thumb"/>
</dbReference>
<comment type="caution">
    <text evidence="10">The sequence shown here is derived from an EMBL/GenBank/DDBJ whole genome shotgun (WGS) entry which is preliminary data.</text>
</comment>
<dbReference type="EMBL" id="JAHDYS010000009">
    <property type="protein sequence ID" value="MBT1072239.1"/>
    <property type="molecule type" value="Genomic_DNA"/>
</dbReference>
<dbReference type="InterPro" id="IPR006133">
    <property type="entry name" value="DNA-dir_DNA_pol_B_exonuc"/>
</dbReference>
<evidence type="ECO:0000256" key="5">
    <source>
        <dbReference type="ARBA" id="ARBA00022932"/>
    </source>
</evidence>
<accession>A0ABS5U993</accession>
<evidence type="ECO:0000256" key="7">
    <source>
        <dbReference type="ARBA" id="ARBA00049244"/>
    </source>
</evidence>
<proteinExistence type="inferred from homology"/>
<dbReference type="SUPFAM" id="SSF56672">
    <property type="entry name" value="DNA/RNA polymerases"/>
    <property type="match status" value="1"/>
</dbReference>
<dbReference type="PANTHER" id="PTHR10322:SF23">
    <property type="entry name" value="DNA POLYMERASE DELTA CATALYTIC SUBUNIT"/>
    <property type="match status" value="1"/>
</dbReference>
<evidence type="ECO:0000256" key="6">
    <source>
        <dbReference type="ARBA" id="ARBA00023125"/>
    </source>
</evidence>
<sequence>MNTQEIENTPLLFGHDRRTGIVAVETAGHFVRVFFRTARGVHFHDEPFRPFILVSDPLLVHGCKTACSIRQLSGEALFRYQLQFDSWNDCLTARDFLASTTGQTTTGAQAPYLFIPDPVHQYLLSSGATLFKGIEFSELRSLTLDIETFCCEGYNFSNPERAEDRIISIACRDSHGQETVLRGDRLSESDMLLALNDIIRTSDPDVIIGHNIFRFDLDYIGKRARRHGITLKWGRNGSPPRISSGSRWNLAERSIDYPRWDVHGRHIIDTYFLVQHYDIAQRGLESHGLKQVARHFGVAAPERVYLEGNKISEQFTRNPELLYRYNLDDVRETESIYRILGYAWFLQTRIFPYSFQNCPLKGNATRINSLFLREYLHQGHSIPARTTESTAFEGGYTELPQAGIFGPVVHCDVASLYPSLMLTYRLKPSRDVLGLFLPMLAELRRFRLEAKRAARESDAEDTRRYFDTLQQVFKVLINSFFGYLGAPLHNFSDPAAAAEVTRLGRVTIKAMISVLHNHNARPLEVDTDGIYFQPPPGCEEEEHQQALVQALSSSLPEGIEVEMDGRYRSMFAYKAKNYALLGYDDRITIRGSGLRSRGMEQYLREFLREAVELLLKGESSSVDSCCERYVSRLVRRDFEIGWIARTATLNESPASYQAKLRQGKCNPSAAFEIALSEERTFYAGDQVCYYIRGAGKGATAHENCHPVSGFDPARCDVNISYYVQKLRHLKKRFEPFLPQQPTLFD</sequence>
<dbReference type="Proteomes" id="UP000784128">
    <property type="component" value="Unassembled WGS sequence"/>
</dbReference>
<evidence type="ECO:0000313" key="10">
    <source>
        <dbReference type="EMBL" id="MBT1072239.1"/>
    </source>
</evidence>
<comment type="similarity">
    <text evidence="1">Belongs to the DNA polymerase type-B family.</text>
</comment>
<dbReference type="InterPro" id="IPR006172">
    <property type="entry name" value="DNA-dir_DNA_pol_B"/>
</dbReference>
<evidence type="ECO:0000256" key="1">
    <source>
        <dbReference type="ARBA" id="ARBA00005755"/>
    </source>
</evidence>
<dbReference type="Gene3D" id="1.10.132.60">
    <property type="entry name" value="DNA polymerase family B, C-terminal domain"/>
    <property type="match status" value="1"/>
</dbReference>
<gene>
    <name evidence="10" type="ORF">KJB30_10615</name>
</gene>
<keyword evidence="6" id="KW-0238">DNA-binding</keyword>
<dbReference type="InterPro" id="IPR036397">
    <property type="entry name" value="RNaseH_sf"/>
</dbReference>
<dbReference type="SMART" id="SM00486">
    <property type="entry name" value="POLBc"/>
    <property type="match status" value="1"/>
</dbReference>
<dbReference type="PANTHER" id="PTHR10322">
    <property type="entry name" value="DNA POLYMERASE CATALYTIC SUBUNIT"/>
    <property type="match status" value="1"/>
</dbReference>
<evidence type="ECO:0000256" key="2">
    <source>
        <dbReference type="ARBA" id="ARBA00012417"/>
    </source>
</evidence>
<dbReference type="RefSeq" id="WP_214298946.1">
    <property type="nucleotide sequence ID" value="NZ_JAHDYS010000009.1"/>
</dbReference>
<dbReference type="InterPro" id="IPR050240">
    <property type="entry name" value="DNA_pol_type-B"/>
</dbReference>
<protein>
    <recommendedName>
        <fullName evidence="2">DNA-directed DNA polymerase</fullName>
        <ecNumber evidence="2">2.7.7.7</ecNumber>
    </recommendedName>
</protein>
<dbReference type="SUPFAM" id="SSF53098">
    <property type="entry name" value="Ribonuclease H-like"/>
    <property type="match status" value="1"/>
</dbReference>
<organism evidence="10 11">
    <name type="scientific">Pelotalea chapellei</name>
    <dbReference type="NCBI Taxonomy" id="44671"/>
    <lineage>
        <taxon>Bacteria</taxon>
        <taxon>Pseudomonadati</taxon>
        <taxon>Thermodesulfobacteriota</taxon>
        <taxon>Desulfuromonadia</taxon>
        <taxon>Geobacterales</taxon>
        <taxon>Geobacteraceae</taxon>
        <taxon>Pelotalea</taxon>
    </lineage>
</organism>
<feature type="domain" description="DNA-directed DNA polymerase family B multifunctional" evidence="8">
    <location>
        <begin position="435"/>
        <end position="727"/>
    </location>
</feature>
<evidence type="ECO:0000259" key="9">
    <source>
        <dbReference type="Pfam" id="PF03104"/>
    </source>
</evidence>
<dbReference type="InterPro" id="IPR012337">
    <property type="entry name" value="RNaseH-like_sf"/>
</dbReference>
<dbReference type="EC" id="2.7.7.7" evidence="2"/>
<reference evidence="10 11" key="1">
    <citation type="submission" date="2021-05" db="EMBL/GenBank/DDBJ databases">
        <title>The draft genome of Geobacter chapellei DSM 13688.</title>
        <authorList>
            <person name="Xu Z."/>
            <person name="Masuda Y."/>
            <person name="Itoh H."/>
            <person name="Senoo K."/>
        </authorList>
    </citation>
    <scope>NUCLEOTIDE SEQUENCE [LARGE SCALE GENOMIC DNA]</scope>
    <source>
        <strain evidence="10 11">DSM 13688</strain>
    </source>
</reference>
<feature type="domain" description="DNA-directed DNA polymerase family B exonuclease" evidence="9">
    <location>
        <begin position="187"/>
        <end position="291"/>
    </location>
</feature>
<dbReference type="Gene3D" id="3.30.420.10">
    <property type="entry name" value="Ribonuclease H-like superfamily/Ribonuclease H"/>
    <property type="match status" value="1"/>
</dbReference>
<keyword evidence="3" id="KW-0808">Transferase</keyword>
<evidence type="ECO:0000313" key="11">
    <source>
        <dbReference type="Proteomes" id="UP000784128"/>
    </source>
</evidence>
<dbReference type="CDD" id="cd05538">
    <property type="entry name" value="POLBc_Pol_II_B"/>
    <property type="match status" value="1"/>
</dbReference>
<comment type="catalytic activity">
    <reaction evidence="7">
        <text>DNA(n) + a 2'-deoxyribonucleoside 5'-triphosphate = DNA(n+1) + diphosphate</text>
        <dbReference type="Rhea" id="RHEA:22508"/>
        <dbReference type="Rhea" id="RHEA-COMP:17339"/>
        <dbReference type="Rhea" id="RHEA-COMP:17340"/>
        <dbReference type="ChEBI" id="CHEBI:33019"/>
        <dbReference type="ChEBI" id="CHEBI:61560"/>
        <dbReference type="ChEBI" id="CHEBI:173112"/>
        <dbReference type="EC" id="2.7.7.7"/>
    </reaction>
</comment>